<proteinExistence type="predicted"/>
<keyword evidence="1" id="KW-1133">Transmembrane helix</keyword>
<keyword evidence="1" id="KW-0472">Membrane</keyword>
<evidence type="ECO:0000313" key="3">
    <source>
        <dbReference type="Proteomes" id="UP000233469"/>
    </source>
</evidence>
<dbReference type="VEuPathDB" id="FungiDB:FUN_015612"/>
<feature type="transmembrane region" description="Helical" evidence="1">
    <location>
        <begin position="46"/>
        <end position="66"/>
    </location>
</feature>
<accession>A0A2N1NMP2</accession>
<comment type="caution">
    <text evidence="2">The sequence shown here is derived from an EMBL/GenBank/DDBJ whole genome shotgun (WGS) entry which is preliminary data.</text>
</comment>
<protein>
    <submittedName>
        <fullName evidence="2">Uncharacterized protein</fullName>
    </submittedName>
</protein>
<evidence type="ECO:0000256" key="1">
    <source>
        <dbReference type="SAM" id="Phobius"/>
    </source>
</evidence>
<reference evidence="2 3" key="1">
    <citation type="submission" date="2016-04" db="EMBL/GenBank/DDBJ databases">
        <title>Genome analyses suggest a sexual origin of heterokaryosis in a supposedly ancient asexual fungus.</title>
        <authorList>
            <person name="Ropars J."/>
            <person name="Sedzielewska K."/>
            <person name="Noel J."/>
            <person name="Charron P."/>
            <person name="Farinelli L."/>
            <person name="Marton T."/>
            <person name="Kruger M."/>
            <person name="Pelin A."/>
            <person name="Brachmann A."/>
            <person name="Corradi N."/>
        </authorList>
    </citation>
    <scope>NUCLEOTIDE SEQUENCE [LARGE SCALE GENOMIC DNA]</scope>
    <source>
        <strain evidence="2 3">C2</strain>
    </source>
</reference>
<sequence>MIMYVTCIVQLYCNSIISRVYELKIFIRYYIEDCALHRTILRNYCFFIVWIFSFMTFFFISFISCLRNTSRKFVIQCYTILYALVNDFV</sequence>
<name>A0A2N1NMP2_9GLOM</name>
<gene>
    <name evidence="2" type="ORF">RhiirC2_257220</name>
</gene>
<dbReference type="AlphaFoldDB" id="A0A2N1NMP2"/>
<evidence type="ECO:0000313" key="2">
    <source>
        <dbReference type="EMBL" id="PKK75120.1"/>
    </source>
</evidence>
<dbReference type="EMBL" id="LLXL01000265">
    <property type="protein sequence ID" value="PKK75120.1"/>
    <property type="molecule type" value="Genomic_DNA"/>
</dbReference>
<organism evidence="2 3">
    <name type="scientific">Rhizophagus irregularis</name>
    <dbReference type="NCBI Taxonomy" id="588596"/>
    <lineage>
        <taxon>Eukaryota</taxon>
        <taxon>Fungi</taxon>
        <taxon>Fungi incertae sedis</taxon>
        <taxon>Mucoromycota</taxon>
        <taxon>Glomeromycotina</taxon>
        <taxon>Glomeromycetes</taxon>
        <taxon>Glomerales</taxon>
        <taxon>Glomeraceae</taxon>
        <taxon>Rhizophagus</taxon>
    </lineage>
</organism>
<keyword evidence="1" id="KW-0812">Transmembrane</keyword>
<dbReference type="Proteomes" id="UP000233469">
    <property type="component" value="Unassembled WGS sequence"/>
</dbReference>
<reference evidence="2 3" key="2">
    <citation type="submission" date="2017-10" db="EMBL/GenBank/DDBJ databases">
        <title>Extensive intraspecific genome diversity in a model arbuscular mycorrhizal fungus.</title>
        <authorList>
            <person name="Chen E.C.H."/>
            <person name="Morin E."/>
            <person name="Baudet D."/>
            <person name="Noel J."/>
            <person name="Ndikumana S."/>
            <person name="Charron P."/>
            <person name="St-Onge C."/>
            <person name="Giorgi J."/>
            <person name="Grigoriev I.V."/>
            <person name="Roux C."/>
            <person name="Martin F.M."/>
            <person name="Corradi N."/>
        </authorList>
    </citation>
    <scope>NUCLEOTIDE SEQUENCE [LARGE SCALE GENOMIC DNA]</scope>
    <source>
        <strain evidence="2 3">C2</strain>
    </source>
</reference>